<name>A0ACC0XHD1_9ROSI</name>
<gene>
    <name evidence="1" type="ORF">Pint_11481</name>
</gene>
<reference evidence="2" key="1">
    <citation type="journal article" date="2023" name="G3 (Bethesda)">
        <title>Genome assembly and association tests identify interacting loci associated with vigor, precocity, and sex in interspecific pistachio rootstocks.</title>
        <authorList>
            <person name="Palmer W."/>
            <person name="Jacygrad E."/>
            <person name="Sagayaradj S."/>
            <person name="Cavanaugh K."/>
            <person name="Han R."/>
            <person name="Bertier L."/>
            <person name="Beede B."/>
            <person name="Kafkas S."/>
            <person name="Golino D."/>
            <person name="Preece J."/>
            <person name="Michelmore R."/>
        </authorList>
    </citation>
    <scope>NUCLEOTIDE SEQUENCE [LARGE SCALE GENOMIC DNA]</scope>
</reference>
<organism evidence="1 2">
    <name type="scientific">Pistacia integerrima</name>
    <dbReference type="NCBI Taxonomy" id="434235"/>
    <lineage>
        <taxon>Eukaryota</taxon>
        <taxon>Viridiplantae</taxon>
        <taxon>Streptophyta</taxon>
        <taxon>Embryophyta</taxon>
        <taxon>Tracheophyta</taxon>
        <taxon>Spermatophyta</taxon>
        <taxon>Magnoliopsida</taxon>
        <taxon>eudicotyledons</taxon>
        <taxon>Gunneridae</taxon>
        <taxon>Pentapetalae</taxon>
        <taxon>rosids</taxon>
        <taxon>malvids</taxon>
        <taxon>Sapindales</taxon>
        <taxon>Anacardiaceae</taxon>
        <taxon>Pistacia</taxon>
    </lineage>
</organism>
<comment type="caution">
    <text evidence="1">The sequence shown here is derived from an EMBL/GenBank/DDBJ whole genome shotgun (WGS) entry which is preliminary data.</text>
</comment>
<evidence type="ECO:0000313" key="2">
    <source>
        <dbReference type="Proteomes" id="UP001163603"/>
    </source>
</evidence>
<accession>A0ACC0XHD1</accession>
<dbReference type="EMBL" id="CM047747">
    <property type="protein sequence ID" value="KAJ0017472.1"/>
    <property type="molecule type" value="Genomic_DNA"/>
</dbReference>
<evidence type="ECO:0000313" key="1">
    <source>
        <dbReference type="EMBL" id="KAJ0017472.1"/>
    </source>
</evidence>
<sequence length="110" mass="12430">MAVYVAYLAYATLCSPHSTTAPPHFAAVQPLTSKQNPGDRAENRKHWFYPYHYAPFASDPKSLGRLKTSFELGQPFKPFNQLLGVFPAARYGPRNKKNSKLNEMVELKNT</sequence>
<protein>
    <submittedName>
        <fullName evidence="1">Uncharacterized protein</fullName>
    </submittedName>
</protein>
<dbReference type="Proteomes" id="UP001163603">
    <property type="component" value="Chromosome 12"/>
</dbReference>
<keyword evidence="2" id="KW-1185">Reference proteome</keyword>
<proteinExistence type="predicted"/>